<feature type="transmembrane region" description="Helical" evidence="8">
    <location>
        <begin position="171"/>
        <end position="189"/>
    </location>
</feature>
<keyword evidence="7 8" id="KW-0472">Membrane</keyword>
<keyword evidence="3" id="KW-0813">Transport</keyword>
<evidence type="ECO:0000256" key="6">
    <source>
        <dbReference type="ARBA" id="ARBA00022989"/>
    </source>
</evidence>
<evidence type="ECO:0000256" key="3">
    <source>
        <dbReference type="ARBA" id="ARBA00022448"/>
    </source>
</evidence>
<sequence length="243" mass="25552">MALWGAQKEVAQFRLGLMQGLSIFLGYLPAAVAFGVLGASTGLSYFQVAAMSAWVYAGASQFMGLNLLQSGVSVPEIILATFVLNLRHVLMSTVLSKRIQGNRALKGLLSFGITDETFVLTTIGSSVGTGSEETVREITAARFAGVAVIAYSGWVTGTVFGTVFADILPQIAMKSMGISIYAMFIALLVPSMKKSGRVAMISLLGGALNWILLSELKLSTGWSVVAATMLASACGALCYKEGK</sequence>
<keyword evidence="10" id="KW-1185">Reference proteome</keyword>
<dbReference type="AlphaFoldDB" id="A0A4Y7RF67"/>
<evidence type="ECO:0000256" key="2">
    <source>
        <dbReference type="ARBA" id="ARBA00010735"/>
    </source>
</evidence>
<dbReference type="PANTHER" id="PTHR34979">
    <property type="entry name" value="INNER MEMBRANE PROTEIN YGAZ"/>
    <property type="match status" value="1"/>
</dbReference>
<dbReference type="GO" id="GO:0005886">
    <property type="term" value="C:plasma membrane"/>
    <property type="evidence" value="ECO:0007669"/>
    <property type="project" value="UniProtKB-SubCell"/>
</dbReference>
<gene>
    <name evidence="9" type="primary">ygaZ</name>
    <name evidence="9" type="ORF">Psch_00502</name>
</gene>
<feature type="transmembrane region" description="Helical" evidence="8">
    <location>
        <begin position="196"/>
        <end position="213"/>
    </location>
</feature>
<dbReference type="Proteomes" id="UP000298324">
    <property type="component" value="Unassembled WGS sequence"/>
</dbReference>
<keyword evidence="4" id="KW-1003">Cell membrane</keyword>
<proteinExistence type="inferred from homology"/>
<dbReference type="PANTHER" id="PTHR34979:SF1">
    <property type="entry name" value="INNER MEMBRANE PROTEIN YGAZ"/>
    <property type="match status" value="1"/>
</dbReference>
<accession>A0A4Y7RF67</accession>
<protein>
    <submittedName>
        <fullName evidence="9">Inner membrane protein YgaZ</fullName>
    </submittedName>
</protein>
<evidence type="ECO:0000313" key="9">
    <source>
        <dbReference type="EMBL" id="TEB06967.1"/>
    </source>
</evidence>
<evidence type="ECO:0000313" key="10">
    <source>
        <dbReference type="Proteomes" id="UP000298324"/>
    </source>
</evidence>
<keyword evidence="5 8" id="KW-0812">Transmembrane</keyword>
<evidence type="ECO:0000256" key="8">
    <source>
        <dbReference type="SAM" id="Phobius"/>
    </source>
</evidence>
<feature type="transmembrane region" description="Helical" evidence="8">
    <location>
        <begin position="143"/>
        <end position="165"/>
    </location>
</feature>
<dbReference type="RefSeq" id="WP_134217472.1">
    <property type="nucleotide sequence ID" value="NZ_QFGA01000001.1"/>
</dbReference>
<comment type="subcellular location">
    <subcellularLocation>
        <location evidence="1">Cell membrane</location>
        <topology evidence="1">Multi-pass membrane protein</topology>
    </subcellularLocation>
</comment>
<evidence type="ECO:0000256" key="4">
    <source>
        <dbReference type="ARBA" id="ARBA00022475"/>
    </source>
</evidence>
<dbReference type="GO" id="GO:1903785">
    <property type="term" value="P:L-valine transmembrane transport"/>
    <property type="evidence" value="ECO:0007669"/>
    <property type="project" value="TreeGrafter"/>
</dbReference>
<comment type="caution">
    <text evidence="9">The sequence shown here is derived from an EMBL/GenBank/DDBJ whole genome shotgun (WGS) entry which is preliminary data.</text>
</comment>
<evidence type="ECO:0000256" key="7">
    <source>
        <dbReference type="ARBA" id="ARBA00023136"/>
    </source>
</evidence>
<name>A0A4Y7RF67_9FIRM</name>
<evidence type="ECO:0000256" key="5">
    <source>
        <dbReference type="ARBA" id="ARBA00022692"/>
    </source>
</evidence>
<evidence type="ECO:0000256" key="1">
    <source>
        <dbReference type="ARBA" id="ARBA00004651"/>
    </source>
</evidence>
<keyword evidence="6 8" id="KW-1133">Transmembrane helix</keyword>
<feature type="transmembrane region" description="Helical" evidence="8">
    <location>
        <begin position="219"/>
        <end position="239"/>
    </location>
</feature>
<feature type="transmembrane region" description="Helical" evidence="8">
    <location>
        <begin position="24"/>
        <end position="57"/>
    </location>
</feature>
<dbReference type="Pfam" id="PF03591">
    <property type="entry name" value="AzlC"/>
    <property type="match status" value="1"/>
</dbReference>
<organism evidence="9 10">
    <name type="scientific">Pelotomaculum schinkii</name>
    <dbReference type="NCBI Taxonomy" id="78350"/>
    <lineage>
        <taxon>Bacteria</taxon>
        <taxon>Bacillati</taxon>
        <taxon>Bacillota</taxon>
        <taxon>Clostridia</taxon>
        <taxon>Eubacteriales</taxon>
        <taxon>Desulfotomaculaceae</taxon>
        <taxon>Pelotomaculum</taxon>
    </lineage>
</organism>
<dbReference type="InterPro" id="IPR011606">
    <property type="entry name" value="Brnchd-chn_aa_trnsp_permease"/>
</dbReference>
<reference evidence="9 10" key="1">
    <citation type="journal article" date="2018" name="Environ. Microbiol.">
        <title>Novel energy conservation strategies and behaviour of Pelotomaculum schinkii driving syntrophic propionate catabolism.</title>
        <authorList>
            <person name="Hidalgo-Ahumada C.A.P."/>
            <person name="Nobu M.K."/>
            <person name="Narihiro T."/>
            <person name="Tamaki H."/>
            <person name="Liu W.T."/>
            <person name="Kamagata Y."/>
            <person name="Stams A.J.M."/>
            <person name="Imachi H."/>
            <person name="Sousa D.Z."/>
        </authorList>
    </citation>
    <scope>NUCLEOTIDE SEQUENCE [LARGE SCALE GENOMIC DNA]</scope>
    <source>
        <strain evidence="9 10">HH</strain>
    </source>
</reference>
<dbReference type="EMBL" id="QFGA01000001">
    <property type="protein sequence ID" value="TEB06967.1"/>
    <property type="molecule type" value="Genomic_DNA"/>
</dbReference>
<comment type="similarity">
    <text evidence="2">Belongs to the AzlC family.</text>
</comment>